<evidence type="ECO:0000313" key="1">
    <source>
        <dbReference type="EMBL" id="MEQ2207044.1"/>
    </source>
</evidence>
<dbReference type="EMBL" id="JAHRIN010043722">
    <property type="protein sequence ID" value="MEQ2207044.1"/>
    <property type="molecule type" value="Genomic_DNA"/>
</dbReference>
<dbReference type="Proteomes" id="UP001434883">
    <property type="component" value="Unassembled WGS sequence"/>
</dbReference>
<comment type="caution">
    <text evidence="1">The sequence shown here is derived from an EMBL/GenBank/DDBJ whole genome shotgun (WGS) entry which is preliminary data.</text>
</comment>
<protein>
    <submittedName>
        <fullName evidence="1">Uncharacterized protein</fullName>
    </submittedName>
</protein>
<accession>A0ABV0RG83</accession>
<reference evidence="1 2" key="1">
    <citation type="submission" date="2021-06" db="EMBL/GenBank/DDBJ databases">
        <authorList>
            <person name="Palmer J.M."/>
        </authorList>
    </citation>
    <scope>NUCLEOTIDE SEQUENCE [LARGE SCALE GENOMIC DNA]</scope>
    <source>
        <strain evidence="1 2">XC_2019</strain>
        <tissue evidence="1">Muscle</tissue>
    </source>
</reference>
<keyword evidence="2" id="KW-1185">Reference proteome</keyword>
<gene>
    <name evidence="1" type="ORF">XENOCAPTIV_006432</name>
</gene>
<proteinExistence type="predicted"/>
<sequence>MFGEAKNRPSQYVMTEHEFREEKPSDSHKFRGSDVYLIHKNATINALEVYMDGIPNRGAVLHNLIISGAPHPLQGFFFFLLNGRFVWMFEVCGSVKKTD</sequence>
<evidence type="ECO:0000313" key="2">
    <source>
        <dbReference type="Proteomes" id="UP001434883"/>
    </source>
</evidence>
<organism evidence="1 2">
    <name type="scientific">Xenoophorus captivus</name>
    <dbReference type="NCBI Taxonomy" id="1517983"/>
    <lineage>
        <taxon>Eukaryota</taxon>
        <taxon>Metazoa</taxon>
        <taxon>Chordata</taxon>
        <taxon>Craniata</taxon>
        <taxon>Vertebrata</taxon>
        <taxon>Euteleostomi</taxon>
        <taxon>Actinopterygii</taxon>
        <taxon>Neopterygii</taxon>
        <taxon>Teleostei</taxon>
        <taxon>Neoteleostei</taxon>
        <taxon>Acanthomorphata</taxon>
        <taxon>Ovalentaria</taxon>
        <taxon>Atherinomorphae</taxon>
        <taxon>Cyprinodontiformes</taxon>
        <taxon>Goodeidae</taxon>
        <taxon>Xenoophorus</taxon>
    </lineage>
</organism>
<name>A0ABV0RG83_9TELE</name>